<evidence type="ECO:0000313" key="2">
    <source>
        <dbReference type="EMBL" id="CAB4805474.1"/>
    </source>
</evidence>
<dbReference type="NCBIfam" id="NF041918">
    <property type="entry name" value="SAMP1"/>
    <property type="match status" value="1"/>
</dbReference>
<dbReference type="PANTHER" id="PTHR38031:SF1">
    <property type="entry name" value="SULFUR CARRIER PROTEIN CYSO"/>
    <property type="match status" value="1"/>
</dbReference>
<dbReference type="InterPro" id="IPR054834">
    <property type="entry name" value="SAMP1_3"/>
</dbReference>
<dbReference type="EMBL" id="CAEZYY010000006">
    <property type="protein sequence ID" value="CAB4745586.1"/>
    <property type="molecule type" value="Genomic_DNA"/>
</dbReference>
<evidence type="ECO:0000313" key="1">
    <source>
        <dbReference type="EMBL" id="CAB4745586.1"/>
    </source>
</evidence>
<dbReference type="EMBL" id="CAFBQP010000022">
    <property type="protein sequence ID" value="CAB5057979.1"/>
    <property type="molecule type" value="Genomic_DNA"/>
</dbReference>
<proteinExistence type="predicted"/>
<dbReference type="InterPro" id="IPR016155">
    <property type="entry name" value="Mopterin_synth/thiamin_S_b"/>
</dbReference>
<dbReference type="EMBL" id="CAFBON010000123">
    <property type="protein sequence ID" value="CAB4992671.1"/>
    <property type="molecule type" value="Genomic_DNA"/>
</dbReference>
<dbReference type="AlphaFoldDB" id="A0A6J6TEH6"/>
<name>A0A6J6TEH6_9ZZZZ</name>
<organism evidence="1">
    <name type="scientific">freshwater metagenome</name>
    <dbReference type="NCBI Taxonomy" id="449393"/>
    <lineage>
        <taxon>unclassified sequences</taxon>
        <taxon>metagenomes</taxon>
        <taxon>ecological metagenomes</taxon>
    </lineage>
</organism>
<dbReference type="EMBL" id="CAFAAJ010000069">
    <property type="protein sequence ID" value="CAB4805474.1"/>
    <property type="molecule type" value="Genomic_DNA"/>
</dbReference>
<dbReference type="InterPro" id="IPR012675">
    <property type="entry name" value="Beta-grasp_dom_sf"/>
</dbReference>
<protein>
    <submittedName>
        <fullName evidence="1">Unannotated protein</fullName>
    </submittedName>
</protein>
<reference evidence="1" key="1">
    <citation type="submission" date="2020-05" db="EMBL/GenBank/DDBJ databases">
        <authorList>
            <person name="Chiriac C."/>
            <person name="Salcher M."/>
            <person name="Ghai R."/>
            <person name="Kavagutti S V."/>
        </authorList>
    </citation>
    <scope>NUCLEOTIDE SEQUENCE</scope>
</reference>
<dbReference type="Pfam" id="PF02597">
    <property type="entry name" value="ThiS"/>
    <property type="match status" value="1"/>
</dbReference>
<dbReference type="PANTHER" id="PTHR38031">
    <property type="entry name" value="SULFUR CARRIER PROTEIN SLR0821-RELATED"/>
    <property type="match status" value="1"/>
</dbReference>
<accession>A0A6J6TEH6</accession>
<dbReference type="InterPro" id="IPR052045">
    <property type="entry name" value="Sulfur_Carrier/Prot_Modifier"/>
</dbReference>
<dbReference type="InterPro" id="IPR003749">
    <property type="entry name" value="ThiS/MoaD-like"/>
</dbReference>
<evidence type="ECO:0000313" key="3">
    <source>
        <dbReference type="EMBL" id="CAB4992671.1"/>
    </source>
</evidence>
<evidence type="ECO:0000313" key="4">
    <source>
        <dbReference type="EMBL" id="CAB5057979.1"/>
    </source>
</evidence>
<dbReference type="Gene3D" id="3.10.20.30">
    <property type="match status" value="1"/>
</dbReference>
<dbReference type="SUPFAM" id="SSF54285">
    <property type="entry name" value="MoaD/ThiS"/>
    <property type="match status" value="1"/>
</dbReference>
<sequence length="91" mass="9408">MAVTVRIPTTLRPLSGGNATVSVEGATLAEVLKNLDASHPGFSDRLLDDNGALRKFVNVFVSDDDVRYLDGLNTAVPAGETVSIIPAVAGG</sequence>
<gene>
    <name evidence="1" type="ORF">UFOPK2806_00680</name>
    <name evidence="2" type="ORF">UFOPK3001_01222</name>
    <name evidence="3" type="ORF">UFOPK3954_01265</name>
    <name evidence="4" type="ORF">UFOPK4306_00738</name>
</gene>